<dbReference type="EMBL" id="SWKU01000013">
    <property type="protein sequence ID" value="KAF3001347.1"/>
    <property type="molecule type" value="Genomic_DNA"/>
</dbReference>
<evidence type="ECO:0000259" key="1">
    <source>
        <dbReference type="PROSITE" id="PS50011"/>
    </source>
</evidence>
<dbReference type="InterPro" id="IPR011009">
    <property type="entry name" value="Kinase-like_dom_sf"/>
</dbReference>
<dbReference type="PANTHER" id="PTHR24359">
    <property type="entry name" value="SERINE/THREONINE-PROTEIN KINASE SBK1"/>
    <property type="match status" value="1"/>
</dbReference>
<organism evidence="2 3">
    <name type="scientific">Curvularia kusanoi</name>
    <name type="common">Cochliobolus kusanoi</name>
    <dbReference type="NCBI Taxonomy" id="90978"/>
    <lineage>
        <taxon>Eukaryota</taxon>
        <taxon>Fungi</taxon>
        <taxon>Dikarya</taxon>
        <taxon>Ascomycota</taxon>
        <taxon>Pezizomycotina</taxon>
        <taxon>Dothideomycetes</taxon>
        <taxon>Pleosporomycetidae</taxon>
        <taxon>Pleosporales</taxon>
        <taxon>Pleosporineae</taxon>
        <taxon>Pleosporaceae</taxon>
        <taxon>Curvularia</taxon>
    </lineage>
</organism>
<evidence type="ECO:0000313" key="2">
    <source>
        <dbReference type="EMBL" id="KAF3001347.1"/>
    </source>
</evidence>
<dbReference type="GO" id="GO:0005524">
    <property type="term" value="F:ATP binding"/>
    <property type="evidence" value="ECO:0007669"/>
    <property type="project" value="InterPro"/>
</dbReference>
<dbReference type="OrthoDB" id="5986190at2759"/>
<dbReference type="Proteomes" id="UP000801428">
    <property type="component" value="Unassembled WGS sequence"/>
</dbReference>
<sequence length="933" mass="104694">MAENMDFDAYCNLLYQNLARHACYPRTETDGAGPSINKNGVFFPEGTAEEALSIRKLGHLFNHILRSGSPACRDISGTAANLAQRVVERELRKLPIDNFTFVKSILGSDATTALFLEKQYEFLAPVIKKYEEVKGDFRRVPYVRERLIGRGSFGMVYEVEISPQHFQDETGLSNLKNLPLARKDFVLSSWDKAYDKEREVLREIVRNGKKNDNIMESWGSLEFGTTYSLFMPLADCDLMKYMESRSPPQSLTEKAAFIKCAVDLSGAIAFLHDQLESPFYEKLSCIHMDLKPQNILVVINSKGEQTWKVSDFNMSRVKGSKRISDNEHLQLNRSTTFYEINRLFRQEKPSTANSFRADSTINRRGTGTYLAPEACIGDPVQAESDIWSLGCVISVVFTYMCKGFAGVEEFSRVRSQNSRDATDCFFTLPQKKMFPKIGDIGLNDGVLKWLKRLRTTQPTNAEKAILEDLTRFLTKHVFVIDPIRRRKTTANQIRGQLVAAFKAYRQTSEPHEERTSSPRKRSIFGFRNSALIFPPIRLDITLDSPLIACVLGSKAHPLVCVTPTKLVAYRILDITSEAAVDNLDECGNATPCNGQLWSKHVAASTQHIIAATDNKEIEFYLYKADHSGQFGLSTGPQAHWTLNCPGLRKLAMSRDGQYVALVVQSGFHGNPKAMLYIAGLDGLLSTQTDRPQSITSSASGSSSDAGNILGDATLVNCSVDDIYEMVFSKANILYIVSKPRHTRQVQRNEMTVHAWKVADGRRTSLQPVIITHNGNNDLSHGLLTAFTPFSQTPGFTVVTEKTRVMSYMWQNDVGTDNWKAYSLSTSSTGRYRILHIFWDTDDRTLLALGVEQSRSLIHLLAITNVAKRSDPKFESLATFPDLREESVTSGLFTLAIDGSTGQDCLFITTIDRTDRIETGPVRLFRVPLPRRPR</sequence>
<accession>A0A9P4TDY7</accession>
<dbReference type="PANTHER" id="PTHR24359:SF1">
    <property type="entry name" value="INHIBITOR OF NUCLEAR FACTOR KAPPA-B KINASE EPSILON SUBUNIT HOMOLOG 1-RELATED"/>
    <property type="match status" value="1"/>
</dbReference>
<dbReference type="InterPro" id="IPR008271">
    <property type="entry name" value="Ser/Thr_kinase_AS"/>
</dbReference>
<gene>
    <name evidence="2" type="ORF">E8E13_006070</name>
</gene>
<dbReference type="InterPro" id="IPR000719">
    <property type="entry name" value="Prot_kinase_dom"/>
</dbReference>
<dbReference type="GO" id="GO:0004674">
    <property type="term" value="F:protein serine/threonine kinase activity"/>
    <property type="evidence" value="ECO:0007669"/>
    <property type="project" value="TreeGrafter"/>
</dbReference>
<dbReference type="CDD" id="cd00180">
    <property type="entry name" value="PKc"/>
    <property type="match status" value="1"/>
</dbReference>
<comment type="caution">
    <text evidence="2">The sequence shown here is derived from an EMBL/GenBank/DDBJ whole genome shotgun (WGS) entry which is preliminary data.</text>
</comment>
<dbReference type="AlphaFoldDB" id="A0A9P4TDY7"/>
<reference evidence="2" key="1">
    <citation type="submission" date="2019-04" db="EMBL/GenBank/DDBJ databases">
        <title>Sequencing of skin fungus with MAO and IRED activity.</title>
        <authorList>
            <person name="Marsaioli A.J."/>
            <person name="Bonatto J.M.C."/>
            <person name="Reis Junior O."/>
        </authorList>
    </citation>
    <scope>NUCLEOTIDE SEQUENCE</scope>
    <source>
        <strain evidence="2">30M1</strain>
    </source>
</reference>
<dbReference type="Pfam" id="PF00069">
    <property type="entry name" value="Pkinase"/>
    <property type="match status" value="1"/>
</dbReference>
<proteinExistence type="predicted"/>
<dbReference type="PROSITE" id="PS00108">
    <property type="entry name" value="PROTEIN_KINASE_ST"/>
    <property type="match status" value="1"/>
</dbReference>
<feature type="domain" description="Protein kinase" evidence="1">
    <location>
        <begin position="142"/>
        <end position="479"/>
    </location>
</feature>
<keyword evidence="3" id="KW-1185">Reference proteome</keyword>
<evidence type="ECO:0000313" key="3">
    <source>
        <dbReference type="Proteomes" id="UP000801428"/>
    </source>
</evidence>
<protein>
    <recommendedName>
        <fullName evidence="1">Protein kinase domain-containing protein</fullName>
    </recommendedName>
</protein>
<dbReference type="SUPFAM" id="SSF56112">
    <property type="entry name" value="Protein kinase-like (PK-like)"/>
    <property type="match status" value="1"/>
</dbReference>
<dbReference type="PROSITE" id="PS50011">
    <property type="entry name" value="PROTEIN_KINASE_DOM"/>
    <property type="match status" value="1"/>
</dbReference>
<name>A0A9P4TDY7_CURKU</name>
<dbReference type="SMART" id="SM00220">
    <property type="entry name" value="S_TKc"/>
    <property type="match status" value="1"/>
</dbReference>
<dbReference type="Gene3D" id="1.10.510.10">
    <property type="entry name" value="Transferase(Phosphotransferase) domain 1"/>
    <property type="match status" value="1"/>
</dbReference>